<dbReference type="CDD" id="cd04396">
    <property type="entry name" value="RhoGAP_fSAC7_BAG7"/>
    <property type="match status" value="1"/>
</dbReference>
<feature type="region of interest" description="Disordered" evidence="2">
    <location>
        <begin position="721"/>
        <end position="945"/>
    </location>
</feature>
<feature type="compositionally biased region" description="Polar residues" evidence="2">
    <location>
        <begin position="463"/>
        <end position="475"/>
    </location>
</feature>
<comment type="caution">
    <text evidence="4">The sequence shown here is derived from an EMBL/GenBank/DDBJ whole genome shotgun (WGS) entry which is preliminary data.</text>
</comment>
<dbReference type="PROSITE" id="PS50238">
    <property type="entry name" value="RHOGAP"/>
    <property type="match status" value="1"/>
</dbReference>
<evidence type="ECO:0000256" key="1">
    <source>
        <dbReference type="ARBA" id="ARBA00022468"/>
    </source>
</evidence>
<reference evidence="4 5" key="1">
    <citation type="submission" date="2017-03" db="EMBL/GenBank/DDBJ databases">
        <title>Genomes of endolithic fungi from Antarctica.</title>
        <authorList>
            <person name="Coleine C."/>
            <person name="Masonjones S."/>
            <person name="Stajich J.E."/>
        </authorList>
    </citation>
    <scope>NUCLEOTIDE SEQUENCE [LARGE SCALE GENOMIC DNA]</scope>
    <source>
        <strain evidence="4 5">CCFEE 5311</strain>
    </source>
</reference>
<feature type="compositionally biased region" description="Gly residues" evidence="2">
    <location>
        <begin position="826"/>
        <end position="836"/>
    </location>
</feature>
<feature type="compositionally biased region" description="Low complexity" evidence="2">
    <location>
        <begin position="540"/>
        <end position="551"/>
    </location>
</feature>
<dbReference type="GO" id="GO:0005938">
    <property type="term" value="C:cell cortex"/>
    <property type="evidence" value="ECO:0007669"/>
    <property type="project" value="TreeGrafter"/>
</dbReference>
<keyword evidence="1" id="KW-0343">GTPase activation</keyword>
<protein>
    <recommendedName>
        <fullName evidence="3">Rho-GAP domain-containing protein</fullName>
    </recommendedName>
</protein>
<feature type="compositionally biased region" description="Low complexity" evidence="2">
    <location>
        <begin position="303"/>
        <end position="314"/>
    </location>
</feature>
<feature type="domain" description="Rho-GAP" evidence="3">
    <location>
        <begin position="74"/>
        <end position="283"/>
    </location>
</feature>
<feature type="compositionally biased region" description="Polar residues" evidence="2">
    <location>
        <begin position="366"/>
        <end position="377"/>
    </location>
</feature>
<feature type="compositionally biased region" description="Polar residues" evidence="2">
    <location>
        <begin position="893"/>
        <end position="904"/>
    </location>
</feature>
<accession>A0A4U0TWX1</accession>
<dbReference type="GO" id="GO:0007165">
    <property type="term" value="P:signal transduction"/>
    <property type="evidence" value="ECO:0007669"/>
    <property type="project" value="InterPro"/>
</dbReference>
<feature type="region of interest" description="Disordered" evidence="2">
    <location>
        <begin position="431"/>
        <end position="702"/>
    </location>
</feature>
<dbReference type="Proteomes" id="UP000310066">
    <property type="component" value="Unassembled WGS sequence"/>
</dbReference>
<sequence length="945" mass="100825">MAHGGVSTAQATAGGPKAAHAPSVQSESGQQREEWRSWWKNFKRSDKKAQEQHATQGIFGVPLHYSIRYANVAISLYDSQGQSYIYGYVPVVVAKCGVYLKEKATDVEGIFRLAGSEKRIKELKVAFDSPDLYGKGLDWTGYTVHDAANILRRYFNQLPEPIIPLEFYERFREPLRNHQAQAVGASEAQSPSVGHFDQDAAIRAFQSLITELPPLNRQLLLYVLDLLAVFASKSDLNKMTTGNLAAIFQPGMLSHPQHDMAPQEYRLSQDILIFLIDNQDSFLIGMQGTEADPETVRDVQSGTPTQQPTTPTTPSRTKNAIGRAGSNASAGAQSVQRWGSIRRNASVSSKHSKRSDGGPTPVGTPGSATPNTPTSGVHRSKTLPVRRVGNTNRSPRYPRDKTSDPPTPSPGMAATLEPVSVFRQGSMQSTPIATQSPLFPSVPPTEITSASSSEATTPMATVGSDTTSTIRSDYTTPRRDTTPLLAPPPGSAEYRSERSASNTPSSASGRGFLDIFKPSPTSDSEGRKPNKLQKKRIPGSSLSSAQSSSHSLTQEGSIDAVHQSPTMPGLPLNNTEFYGEGGGERSAYATAHSTPVQTTTPQRTITDATLRPTASPTQSYHSTDQSDADLVGDDTPMTAGEQTERERKRHRFRFSRPQNKPEPPQTPGTDRDHALAAMSARQQTASRSTMGSSNTLDRSRRSFQEAIPMAPVVNAAEPAASLGTTASKQSSAAADPVIFSDSEREQKKGGPMSWIRGKVQERRAKEAEKRAKTPERGRGRSESKTDLGVKQRSPAPVAAGTVGAAEAMPMRGKSMDMQRAAATQGQGQGRGQGLGQSGSQQAPVAEQVLAGPVPARQPAGSRMSGIAQAPLGQSPAGPPLTDGQALAPRDQARQSLTGVMSMGQTPAMAPAAPTAPTTTPLVPPTAEANRPLDGQGAADGLVREQ</sequence>
<dbReference type="PANTHER" id="PTHR15228:SF25">
    <property type="entry name" value="F-BAR DOMAIN-CONTAINING PROTEIN"/>
    <property type="match status" value="1"/>
</dbReference>
<dbReference type="STRING" id="329885.A0A4U0TWX1"/>
<dbReference type="SMART" id="SM00324">
    <property type="entry name" value="RhoGAP"/>
    <property type="match status" value="1"/>
</dbReference>
<evidence type="ECO:0000259" key="3">
    <source>
        <dbReference type="PROSITE" id="PS50238"/>
    </source>
</evidence>
<feature type="compositionally biased region" description="Low complexity" evidence="2">
    <location>
        <begin position="905"/>
        <end position="928"/>
    </location>
</feature>
<dbReference type="EMBL" id="NAJP01000133">
    <property type="protein sequence ID" value="TKA26930.1"/>
    <property type="molecule type" value="Genomic_DNA"/>
</dbReference>
<feature type="compositionally biased region" description="Low complexity" evidence="2">
    <location>
        <begin position="794"/>
        <end position="807"/>
    </location>
</feature>
<dbReference type="PANTHER" id="PTHR15228">
    <property type="entry name" value="SPERMATHECAL PHYSIOLOGY VARIANT"/>
    <property type="match status" value="1"/>
</dbReference>
<feature type="region of interest" description="Disordered" evidence="2">
    <location>
        <begin position="1"/>
        <end position="32"/>
    </location>
</feature>
<dbReference type="GO" id="GO:0005096">
    <property type="term" value="F:GTPase activator activity"/>
    <property type="evidence" value="ECO:0007669"/>
    <property type="project" value="UniProtKB-KW"/>
</dbReference>
<dbReference type="InterPro" id="IPR051025">
    <property type="entry name" value="RhoGAP"/>
</dbReference>
<feature type="compositionally biased region" description="Polar residues" evidence="2">
    <location>
        <begin position="499"/>
        <end position="508"/>
    </location>
</feature>
<dbReference type="GO" id="GO:0060237">
    <property type="term" value="P:regulation of fungal-type cell wall organization"/>
    <property type="evidence" value="ECO:0007669"/>
    <property type="project" value="TreeGrafter"/>
</dbReference>
<dbReference type="Pfam" id="PF00620">
    <property type="entry name" value="RhoGAP"/>
    <property type="match status" value="1"/>
</dbReference>
<evidence type="ECO:0000313" key="5">
    <source>
        <dbReference type="Proteomes" id="UP000310066"/>
    </source>
</evidence>
<feature type="compositionally biased region" description="Polar residues" evidence="2">
    <location>
        <begin position="591"/>
        <end position="625"/>
    </location>
</feature>
<proteinExistence type="predicted"/>
<dbReference type="AlphaFoldDB" id="A0A4U0TWX1"/>
<feature type="region of interest" description="Disordered" evidence="2">
    <location>
        <begin position="293"/>
        <end position="414"/>
    </location>
</feature>
<dbReference type="Gene3D" id="1.10.555.10">
    <property type="entry name" value="Rho GTPase activation protein"/>
    <property type="match status" value="1"/>
</dbReference>
<feature type="compositionally biased region" description="Low complexity" evidence="2">
    <location>
        <begin position="444"/>
        <end position="461"/>
    </location>
</feature>
<feature type="compositionally biased region" description="Polar residues" evidence="2">
    <location>
        <begin position="326"/>
        <end position="349"/>
    </location>
</feature>
<dbReference type="SUPFAM" id="SSF48350">
    <property type="entry name" value="GTPase activation domain, GAP"/>
    <property type="match status" value="1"/>
</dbReference>
<evidence type="ECO:0000256" key="2">
    <source>
        <dbReference type="SAM" id="MobiDB-lite"/>
    </source>
</evidence>
<dbReference type="InterPro" id="IPR008936">
    <property type="entry name" value="Rho_GTPase_activation_prot"/>
</dbReference>
<dbReference type="InterPro" id="IPR000198">
    <property type="entry name" value="RhoGAP_dom"/>
</dbReference>
<gene>
    <name evidence="4" type="ORF">B0A54_16616</name>
</gene>
<organism evidence="4 5">
    <name type="scientific">Friedmanniomyces endolithicus</name>
    <dbReference type="NCBI Taxonomy" id="329885"/>
    <lineage>
        <taxon>Eukaryota</taxon>
        <taxon>Fungi</taxon>
        <taxon>Dikarya</taxon>
        <taxon>Ascomycota</taxon>
        <taxon>Pezizomycotina</taxon>
        <taxon>Dothideomycetes</taxon>
        <taxon>Dothideomycetidae</taxon>
        <taxon>Mycosphaerellales</taxon>
        <taxon>Teratosphaeriaceae</taxon>
        <taxon>Friedmanniomyces</taxon>
    </lineage>
</organism>
<dbReference type="OrthoDB" id="3196451at2759"/>
<feature type="compositionally biased region" description="Polar residues" evidence="2">
    <location>
        <begin position="722"/>
        <end position="732"/>
    </location>
</feature>
<name>A0A4U0TWX1_9PEZI</name>
<feature type="compositionally biased region" description="Polar residues" evidence="2">
    <location>
        <begin position="680"/>
        <end position="696"/>
    </location>
</feature>
<feature type="compositionally biased region" description="Basic and acidic residues" evidence="2">
    <location>
        <begin position="758"/>
        <end position="789"/>
    </location>
</feature>
<evidence type="ECO:0000313" key="4">
    <source>
        <dbReference type="EMBL" id="TKA26930.1"/>
    </source>
</evidence>